<dbReference type="OrthoDB" id="3177347at2"/>
<keyword evidence="3" id="KW-0547">Nucleotide-binding</keyword>
<keyword evidence="8" id="KW-1185">Reference proteome</keyword>
<accession>R9L512</accession>
<gene>
    <name evidence="7" type="ORF">C811_00074</name>
</gene>
<evidence type="ECO:0000256" key="5">
    <source>
        <dbReference type="SAM" id="MobiDB-lite"/>
    </source>
</evidence>
<dbReference type="InterPro" id="IPR017871">
    <property type="entry name" value="ABC_transporter-like_CS"/>
</dbReference>
<dbReference type="PANTHER" id="PTHR43335:SF4">
    <property type="entry name" value="ABC TRANSPORTER, ATP-BINDING PROTEIN"/>
    <property type="match status" value="1"/>
</dbReference>
<dbReference type="InterPro" id="IPR003593">
    <property type="entry name" value="AAA+_ATPase"/>
</dbReference>
<dbReference type="eggNOG" id="COG1131">
    <property type="taxonomic scope" value="Bacteria"/>
</dbReference>
<evidence type="ECO:0000256" key="2">
    <source>
        <dbReference type="ARBA" id="ARBA00022448"/>
    </source>
</evidence>
<proteinExistence type="inferred from homology"/>
<evidence type="ECO:0000256" key="1">
    <source>
        <dbReference type="ARBA" id="ARBA00005417"/>
    </source>
</evidence>
<keyword evidence="2" id="KW-0813">Transport</keyword>
<keyword evidence="4" id="KW-0067">ATP-binding</keyword>
<organism evidence="7 8">
    <name type="scientific">Adlercreutzia caecimuris B7</name>
    <dbReference type="NCBI Taxonomy" id="1235794"/>
    <lineage>
        <taxon>Bacteria</taxon>
        <taxon>Bacillati</taxon>
        <taxon>Actinomycetota</taxon>
        <taxon>Coriobacteriia</taxon>
        <taxon>Eggerthellales</taxon>
        <taxon>Eggerthellaceae</taxon>
        <taxon>Adlercreutzia</taxon>
    </lineage>
</organism>
<sequence>MEALRCEHLTRAFRGRCVVDDVSLALEPGDIYGLVGRNGAGKSTLLKVLAGYLAPTAGTVAVGGEVLGPCQTSAHLGCLIEHPAVNPGLTGFQNVMVRALAQGLPNPKAEVAEVMEAVGLEAVAGHVARGYSLGMKQRLGLALALIGRPDVLLLDEPFNGLDPEGVRQVRCLLADLALQRGCAVLVSSHVLDQLERLVTRYGVLREGRLVAQMTAQEVEEACTDYLCVEVAEAPRALAMLEQALPEAVFTMMPDDAIRVAGATADTVGDALLAANVSVRGLYTHTRDIEDYFVDLMGGAGPVRGAPGGAAGSETVTCASSFTEPSKDGDPRA</sequence>
<dbReference type="GO" id="GO:0005524">
    <property type="term" value="F:ATP binding"/>
    <property type="evidence" value="ECO:0007669"/>
    <property type="project" value="UniProtKB-KW"/>
</dbReference>
<dbReference type="GO" id="GO:0016887">
    <property type="term" value="F:ATP hydrolysis activity"/>
    <property type="evidence" value="ECO:0007669"/>
    <property type="project" value="InterPro"/>
</dbReference>
<dbReference type="HOGENOM" id="CLU_000604_1_2_11"/>
<dbReference type="PROSITE" id="PS00211">
    <property type="entry name" value="ABC_TRANSPORTER_1"/>
    <property type="match status" value="1"/>
</dbReference>
<dbReference type="Gene3D" id="3.40.50.300">
    <property type="entry name" value="P-loop containing nucleotide triphosphate hydrolases"/>
    <property type="match status" value="1"/>
</dbReference>
<dbReference type="RefSeq" id="WP_016308323.1">
    <property type="nucleotide sequence ID" value="NZ_KE159646.1"/>
</dbReference>
<dbReference type="InterPro" id="IPR027417">
    <property type="entry name" value="P-loop_NTPase"/>
</dbReference>
<dbReference type="SMART" id="SM00382">
    <property type="entry name" value="AAA"/>
    <property type="match status" value="1"/>
</dbReference>
<protein>
    <recommendedName>
        <fullName evidence="6">ABC transporter domain-containing protein</fullName>
    </recommendedName>
</protein>
<dbReference type="GeneID" id="82189751"/>
<comment type="caution">
    <text evidence="7">The sequence shown here is derived from an EMBL/GenBank/DDBJ whole genome shotgun (WGS) entry which is preliminary data.</text>
</comment>
<feature type="region of interest" description="Disordered" evidence="5">
    <location>
        <begin position="306"/>
        <end position="332"/>
    </location>
</feature>
<dbReference type="PROSITE" id="PS50893">
    <property type="entry name" value="ABC_TRANSPORTER_2"/>
    <property type="match status" value="1"/>
</dbReference>
<dbReference type="Proteomes" id="UP000014204">
    <property type="component" value="Unassembled WGS sequence"/>
</dbReference>
<dbReference type="PANTHER" id="PTHR43335">
    <property type="entry name" value="ABC TRANSPORTER, ATP-BINDING PROTEIN"/>
    <property type="match status" value="1"/>
</dbReference>
<evidence type="ECO:0000259" key="6">
    <source>
        <dbReference type="PROSITE" id="PS50893"/>
    </source>
</evidence>
<name>R9L512_9ACTN</name>
<feature type="domain" description="ABC transporter" evidence="6">
    <location>
        <begin position="4"/>
        <end position="231"/>
    </location>
</feature>
<comment type="similarity">
    <text evidence="1">Belongs to the ABC transporter superfamily.</text>
</comment>
<evidence type="ECO:0000256" key="3">
    <source>
        <dbReference type="ARBA" id="ARBA00022741"/>
    </source>
</evidence>
<evidence type="ECO:0000256" key="4">
    <source>
        <dbReference type="ARBA" id="ARBA00022840"/>
    </source>
</evidence>
<evidence type="ECO:0000313" key="7">
    <source>
        <dbReference type="EMBL" id="EOS53770.1"/>
    </source>
</evidence>
<dbReference type="STRING" id="1235794.C811_00074"/>
<dbReference type="AlphaFoldDB" id="R9L512"/>
<dbReference type="SUPFAM" id="SSF52540">
    <property type="entry name" value="P-loop containing nucleoside triphosphate hydrolases"/>
    <property type="match status" value="1"/>
</dbReference>
<reference evidence="7 8" key="1">
    <citation type="submission" date="2013-04" db="EMBL/GenBank/DDBJ databases">
        <title>The Genome Sequence of Enterorhabdus caecimuris B7.</title>
        <authorList>
            <consortium name="The Broad Institute Genomics Platform"/>
            <consortium name="The Broad Institute Genome Sequencing Center for Infectious Disease"/>
            <person name="Earl A."/>
            <person name="Xavier R."/>
            <person name="Elson C."/>
            <person name="Duck W."/>
            <person name="Walker B."/>
            <person name="Young S."/>
            <person name="Zeng Q."/>
            <person name="Gargeya S."/>
            <person name="Fitzgerald M."/>
            <person name="Haas B."/>
            <person name="Abouelleil A."/>
            <person name="Allen A.W."/>
            <person name="Alvarado L."/>
            <person name="Arachchi H.M."/>
            <person name="Berlin A.M."/>
            <person name="Chapman S.B."/>
            <person name="Gainer-Dewar J."/>
            <person name="Goldberg J."/>
            <person name="Griggs A."/>
            <person name="Gujja S."/>
            <person name="Hansen M."/>
            <person name="Howarth C."/>
            <person name="Imamovic A."/>
            <person name="Ireland A."/>
            <person name="Larimer J."/>
            <person name="McCowan C."/>
            <person name="Murphy C."/>
            <person name="Pearson M."/>
            <person name="Poon T.W."/>
            <person name="Priest M."/>
            <person name="Roberts A."/>
            <person name="Saif S."/>
            <person name="Shea T."/>
            <person name="Sisk P."/>
            <person name="Sykes S."/>
            <person name="Wortman J."/>
            <person name="Nusbaum C."/>
            <person name="Birren B."/>
        </authorList>
    </citation>
    <scope>NUCLEOTIDE SEQUENCE [LARGE SCALE GENOMIC DNA]</scope>
    <source>
        <strain evidence="7 8">B7</strain>
    </source>
</reference>
<dbReference type="EMBL" id="ASSY01000001">
    <property type="protein sequence ID" value="EOS53770.1"/>
    <property type="molecule type" value="Genomic_DNA"/>
</dbReference>
<feature type="compositionally biased region" description="Polar residues" evidence="5">
    <location>
        <begin position="313"/>
        <end position="323"/>
    </location>
</feature>
<dbReference type="InterPro" id="IPR003439">
    <property type="entry name" value="ABC_transporter-like_ATP-bd"/>
</dbReference>
<evidence type="ECO:0000313" key="8">
    <source>
        <dbReference type="Proteomes" id="UP000014204"/>
    </source>
</evidence>
<dbReference type="Pfam" id="PF00005">
    <property type="entry name" value="ABC_tran"/>
    <property type="match status" value="1"/>
</dbReference>